<accession>S3NST7</accession>
<comment type="caution">
    <text evidence="1">The sequence shown here is derived from an EMBL/GenBank/DDBJ whole genome shotgun (WGS) entry which is preliminary data.</text>
</comment>
<organism evidence="1 2">
    <name type="scientific">Acinetobacter rudis CIP 110305</name>
    <dbReference type="NCBI Taxonomy" id="421052"/>
    <lineage>
        <taxon>Bacteria</taxon>
        <taxon>Pseudomonadati</taxon>
        <taxon>Pseudomonadota</taxon>
        <taxon>Gammaproteobacteria</taxon>
        <taxon>Moraxellales</taxon>
        <taxon>Moraxellaceae</taxon>
        <taxon>Acinetobacter</taxon>
    </lineage>
</organism>
<keyword evidence="2" id="KW-1185">Reference proteome</keyword>
<sequence length="160" mass="18631">MMKLCLYKPLLLLFSLTFLTACYPIYKTLQPEINVTVQDEHGKSLDQVPVMLIREPNVGMGYRYSLLNTEQGQVHFKRLAEWRVEFLMMHGAVNYRWYLCVAEPGYETQSEIVVDQKDIKIVLKKPSQKAKKINPDMPDISISNCDQRPFFEITPANEKE</sequence>
<dbReference type="STRING" id="632955.GCA_000829675_01585"/>
<name>S3NST7_9GAMM</name>
<proteinExistence type="predicted"/>
<dbReference type="OrthoDB" id="8655020at2"/>
<dbReference type="EMBL" id="ATGI01000008">
    <property type="protein sequence ID" value="EPF77314.1"/>
    <property type="molecule type" value="Genomic_DNA"/>
</dbReference>
<dbReference type="PROSITE" id="PS51257">
    <property type="entry name" value="PROKAR_LIPOPROTEIN"/>
    <property type="match status" value="1"/>
</dbReference>
<evidence type="ECO:0008006" key="3">
    <source>
        <dbReference type="Google" id="ProtNLM"/>
    </source>
</evidence>
<dbReference type="PATRIC" id="fig|421052.3.peg.962"/>
<dbReference type="eggNOG" id="ENOG5033F43">
    <property type="taxonomic scope" value="Bacteria"/>
</dbReference>
<dbReference type="HOGENOM" id="CLU_139567_0_0_6"/>
<dbReference type="Proteomes" id="UP000014568">
    <property type="component" value="Unassembled WGS sequence"/>
</dbReference>
<protein>
    <recommendedName>
        <fullName evidence="3">Carboxypeptidase regulatory-like domain-containing protein</fullName>
    </recommendedName>
</protein>
<evidence type="ECO:0000313" key="1">
    <source>
        <dbReference type="EMBL" id="EPF77314.1"/>
    </source>
</evidence>
<dbReference type="AlphaFoldDB" id="S3NST7"/>
<evidence type="ECO:0000313" key="2">
    <source>
        <dbReference type="Proteomes" id="UP000014568"/>
    </source>
</evidence>
<reference evidence="1 2" key="1">
    <citation type="submission" date="2013-06" db="EMBL/GenBank/DDBJ databases">
        <title>The Genome Sequence of Acinetobacter rudis CIP 110305.</title>
        <authorList>
            <consortium name="The Broad Institute Genome Sequencing Platform"/>
            <consortium name="The Broad Institute Genome Sequencing Center for Infectious Disease"/>
            <person name="Cerqueira G."/>
            <person name="Feldgarden M."/>
            <person name="Courvalin P."/>
            <person name="Perichon B."/>
            <person name="Grillot-Courvalin C."/>
            <person name="Clermont D."/>
            <person name="Rocha E."/>
            <person name="Yoon E.-J."/>
            <person name="Nemec A."/>
            <person name="Young S.K."/>
            <person name="Zeng Q."/>
            <person name="Gargeya S."/>
            <person name="Fitzgerald M."/>
            <person name="Abouelleil A."/>
            <person name="Alvarado L."/>
            <person name="Berlin A.M."/>
            <person name="Chapman S.B."/>
            <person name="Dewar J."/>
            <person name="Goldberg J."/>
            <person name="Griggs A."/>
            <person name="Gujja S."/>
            <person name="Hansen M."/>
            <person name="Howarth C."/>
            <person name="Imamovic A."/>
            <person name="Larimer J."/>
            <person name="McCowan C."/>
            <person name="Murphy C."/>
            <person name="Pearson M."/>
            <person name="Priest M."/>
            <person name="Roberts A."/>
            <person name="Saif S."/>
            <person name="Shea T."/>
            <person name="Sykes S."/>
            <person name="Wortman J."/>
            <person name="Nusbaum C."/>
            <person name="Birren B."/>
        </authorList>
    </citation>
    <scope>NUCLEOTIDE SEQUENCE [LARGE SCALE GENOMIC DNA]</scope>
    <source>
        <strain evidence="1 2">CIP 110305</strain>
    </source>
</reference>
<dbReference type="RefSeq" id="WP_016655402.1">
    <property type="nucleotide sequence ID" value="NZ_KE340352.1"/>
</dbReference>
<gene>
    <name evidence="1" type="ORF">F945_00980</name>
</gene>